<dbReference type="AlphaFoldDB" id="A0A6V8PVH1"/>
<keyword evidence="5" id="KW-0647">Proteasome</keyword>
<feature type="non-terminal residue" evidence="5">
    <location>
        <position position="1"/>
    </location>
</feature>
<dbReference type="GO" id="GO:0005524">
    <property type="term" value="F:ATP binding"/>
    <property type="evidence" value="ECO:0007669"/>
    <property type="project" value="UniProtKB-KW"/>
</dbReference>
<evidence type="ECO:0000313" key="5">
    <source>
        <dbReference type="EMBL" id="GFP36267.1"/>
    </source>
</evidence>
<organism evidence="5 6">
    <name type="scientific">Candidatus Hakubella thermalkaliphila</name>
    <dbReference type="NCBI Taxonomy" id="2754717"/>
    <lineage>
        <taxon>Bacteria</taxon>
        <taxon>Bacillati</taxon>
        <taxon>Actinomycetota</taxon>
        <taxon>Actinomycetota incertae sedis</taxon>
        <taxon>Candidatus Hakubellales</taxon>
        <taxon>Candidatus Hakubellaceae</taxon>
        <taxon>Candidatus Hakubella</taxon>
    </lineage>
</organism>
<gene>
    <name evidence="5" type="ORF">HKBW3S43_02055</name>
</gene>
<protein>
    <submittedName>
        <fullName evidence="5">Proteasome-associated ATPase</fullName>
    </submittedName>
</protein>
<feature type="domain" description="Proteasomal ATPase N-terminal OB" evidence="4">
    <location>
        <begin position="1"/>
        <end position="59"/>
    </location>
</feature>
<evidence type="ECO:0000256" key="1">
    <source>
        <dbReference type="ARBA" id="ARBA00022741"/>
    </source>
</evidence>
<reference evidence="5 6" key="1">
    <citation type="journal article" date="2020" name="Front. Microbiol.">
        <title>Single-cell genomics of novel Actinobacteria with the Wood-Ljungdahl pathway discovered in a serpentinizing system.</title>
        <authorList>
            <person name="Merino N."/>
            <person name="Kawai M."/>
            <person name="Boyd E.S."/>
            <person name="Colman D.R."/>
            <person name="McGlynn S.E."/>
            <person name="Nealson K.H."/>
            <person name="Kurokawa K."/>
            <person name="Hongoh Y."/>
        </authorList>
    </citation>
    <scope>NUCLEOTIDE SEQUENCE [LARGE SCALE GENOMIC DNA]</scope>
    <source>
        <strain evidence="5 6">S43</strain>
    </source>
</reference>
<feature type="non-terminal residue" evidence="5">
    <location>
        <position position="182"/>
    </location>
</feature>
<evidence type="ECO:0000313" key="6">
    <source>
        <dbReference type="Proteomes" id="UP000576480"/>
    </source>
</evidence>
<evidence type="ECO:0000259" key="4">
    <source>
        <dbReference type="Pfam" id="PF17758"/>
    </source>
</evidence>
<dbReference type="GO" id="GO:0000502">
    <property type="term" value="C:proteasome complex"/>
    <property type="evidence" value="ECO:0007669"/>
    <property type="project" value="UniProtKB-KW"/>
</dbReference>
<dbReference type="SUPFAM" id="SSF52540">
    <property type="entry name" value="P-loop containing nucleoside triphosphate hydrolases"/>
    <property type="match status" value="1"/>
</dbReference>
<proteinExistence type="predicted"/>
<dbReference type="InterPro" id="IPR027417">
    <property type="entry name" value="P-loop_NTPase"/>
</dbReference>
<dbReference type="InterPro" id="IPR041626">
    <property type="entry name" value="Prot_ATP_ID_OB_N"/>
</dbReference>
<dbReference type="Gene3D" id="2.40.50.140">
    <property type="entry name" value="Nucleic acid-binding proteins"/>
    <property type="match status" value="2"/>
</dbReference>
<dbReference type="Pfam" id="PF17758">
    <property type="entry name" value="Prot_ATP_ID_OB_N"/>
    <property type="match status" value="1"/>
</dbReference>
<dbReference type="Pfam" id="PF16450">
    <property type="entry name" value="Prot_ATP_ID_OB_C"/>
    <property type="match status" value="1"/>
</dbReference>
<dbReference type="EMBL" id="BLSB01000530">
    <property type="protein sequence ID" value="GFP36267.1"/>
    <property type="molecule type" value="Genomic_DNA"/>
</dbReference>
<dbReference type="PANTHER" id="PTHR23073">
    <property type="entry name" value="26S PROTEASOME REGULATORY SUBUNIT"/>
    <property type="match status" value="1"/>
</dbReference>
<accession>A0A6V8PVH1</accession>
<dbReference type="Proteomes" id="UP000576480">
    <property type="component" value="Unassembled WGS sequence"/>
</dbReference>
<dbReference type="InterPro" id="IPR050221">
    <property type="entry name" value="26S_Proteasome_ATPase"/>
</dbReference>
<dbReference type="Gene3D" id="3.40.50.300">
    <property type="entry name" value="P-loop containing nucleotide triphosphate hydrolases"/>
    <property type="match status" value="1"/>
</dbReference>
<name>A0A6V8PVH1_9ACTN</name>
<evidence type="ECO:0000259" key="3">
    <source>
        <dbReference type="Pfam" id="PF16450"/>
    </source>
</evidence>
<dbReference type="InterPro" id="IPR012340">
    <property type="entry name" value="NA-bd_OB-fold"/>
</dbReference>
<evidence type="ECO:0000256" key="2">
    <source>
        <dbReference type="ARBA" id="ARBA00022840"/>
    </source>
</evidence>
<feature type="domain" description="Proteasomal ATPase second OB" evidence="3">
    <location>
        <begin position="60"/>
        <end position="115"/>
    </location>
</feature>
<comment type="caution">
    <text evidence="5">The sequence shown here is derived from an EMBL/GenBank/DDBJ whole genome shotgun (WGS) entry which is preliminary data.</text>
</comment>
<keyword evidence="2" id="KW-0067">ATP-binding</keyword>
<sequence>GVFLGHNEDETVDILTAGRKMRVNVHPDINVEELTKGQELILNEGLNVVQVRGFEVQGEVVKLKDVLGDGRAIISYRADEERVAELAAPLKNTRLNIGDHLLVDPRSGYLLEKLPKAEIEDLILEEVPEIDYSDVGGLDAQIEAMRDAIELPYLYAEYFREHKLTAPKGVLLYGPPGCGKTL</sequence>
<keyword evidence="1" id="KW-0547">Nucleotide-binding</keyword>
<dbReference type="InterPro" id="IPR032501">
    <property type="entry name" value="Prot_ATP_ID_OB_2nd"/>
</dbReference>